<evidence type="ECO:0000313" key="10">
    <source>
        <dbReference type="Proteomes" id="UP000078454"/>
    </source>
</evidence>
<keyword evidence="3" id="KW-1003">Cell membrane</keyword>
<evidence type="ECO:0000256" key="2">
    <source>
        <dbReference type="ARBA" id="ARBA00022448"/>
    </source>
</evidence>
<dbReference type="PROSITE" id="PS50928">
    <property type="entry name" value="ABC_TM1"/>
    <property type="match status" value="1"/>
</dbReference>
<evidence type="ECO:0000256" key="1">
    <source>
        <dbReference type="ARBA" id="ARBA00004651"/>
    </source>
</evidence>
<protein>
    <submittedName>
        <fullName evidence="9">Sugar ABC transporter permease</fullName>
    </submittedName>
</protein>
<keyword evidence="10" id="KW-1185">Reference proteome</keyword>
<dbReference type="CDD" id="cd06261">
    <property type="entry name" value="TM_PBP2"/>
    <property type="match status" value="1"/>
</dbReference>
<sequence>MHKENQGWQWAAHTVMILFSLTCLLPFALLVMSSITDETTILQNGYSFFPENFSLTAYQYLWEQSALIYNAYGITFLITIVGTVVSLAITSMLAYPLSRRDLPGGTFFAFVLFFTLLFNGGLVPTYLVYTQLLDMKNTIWALIVPGLLMNGFNVLLMRTFFMTTIPVPVLESASIDGATEFKMYYKIVLPLSLPILATVGLFQGLAYWNDWNNGLIYVTNPQLFSLQNVLNRIMSDIQFLASNGELSASAGAKIAQLPSETFRMAIAVIAVIPILIAYPFFQKYFVKGMTIGAVKG</sequence>
<organism evidence="9 10">
    <name type="scientific">Paenibacillus oryzisoli</name>
    <dbReference type="NCBI Taxonomy" id="1850517"/>
    <lineage>
        <taxon>Bacteria</taxon>
        <taxon>Bacillati</taxon>
        <taxon>Bacillota</taxon>
        <taxon>Bacilli</taxon>
        <taxon>Bacillales</taxon>
        <taxon>Paenibacillaceae</taxon>
        <taxon>Paenibacillus</taxon>
    </lineage>
</organism>
<evidence type="ECO:0000256" key="7">
    <source>
        <dbReference type="RuleBase" id="RU363032"/>
    </source>
</evidence>
<feature type="transmembrane region" description="Helical" evidence="7">
    <location>
        <begin position="139"/>
        <end position="156"/>
    </location>
</feature>
<proteinExistence type="inferred from homology"/>
<dbReference type="EMBL" id="LYPB01000069">
    <property type="protein sequence ID" value="OAS17831.1"/>
    <property type="molecule type" value="Genomic_DNA"/>
</dbReference>
<dbReference type="PANTHER" id="PTHR43744:SF9">
    <property type="entry name" value="POLYGALACTURONAN_RHAMNOGALACTURONAN TRANSPORT SYSTEM PERMEASE PROTEIN YTCP"/>
    <property type="match status" value="1"/>
</dbReference>
<keyword evidence="5 7" id="KW-1133">Transmembrane helix</keyword>
<name>A0A198A9T8_9BACL</name>
<dbReference type="STRING" id="1850517.A8708_27810"/>
<feature type="transmembrane region" description="Helical" evidence="7">
    <location>
        <begin position="187"/>
        <end position="208"/>
    </location>
</feature>
<dbReference type="SUPFAM" id="SSF161098">
    <property type="entry name" value="MetI-like"/>
    <property type="match status" value="1"/>
</dbReference>
<dbReference type="InterPro" id="IPR035906">
    <property type="entry name" value="MetI-like_sf"/>
</dbReference>
<evidence type="ECO:0000256" key="4">
    <source>
        <dbReference type="ARBA" id="ARBA00022692"/>
    </source>
</evidence>
<keyword evidence="2 7" id="KW-0813">Transport</keyword>
<dbReference type="Pfam" id="PF00528">
    <property type="entry name" value="BPD_transp_1"/>
    <property type="match status" value="1"/>
</dbReference>
<feature type="transmembrane region" description="Helical" evidence="7">
    <location>
        <begin position="12"/>
        <end position="35"/>
    </location>
</feature>
<keyword evidence="6 7" id="KW-0472">Membrane</keyword>
<comment type="subcellular location">
    <subcellularLocation>
        <location evidence="1 7">Cell membrane</location>
        <topology evidence="1 7">Multi-pass membrane protein</topology>
    </subcellularLocation>
</comment>
<feature type="transmembrane region" description="Helical" evidence="7">
    <location>
        <begin position="262"/>
        <end position="281"/>
    </location>
</feature>
<evidence type="ECO:0000256" key="3">
    <source>
        <dbReference type="ARBA" id="ARBA00022475"/>
    </source>
</evidence>
<reference evidence="9 10" key="1">
    <citation type="submission" date="2016-05" db="EMBL/GenBank/DDBJ databases">
        <title>Paenibacillus sp. 1ZS3-15 nov., isolated from the rhizosphere soil.</title>
        <authorList>
            <person name="Zhang X.X."/>
            <person name="Zhang J."/>
        </authorList>
    </citation>
    <scope>NUCLEOTIDE SEQUENCE [LARGE SCALE GENOMIC DNA]</scope>
    <source>
        <strain evidence="9 10">1ZS3-15</strain>
    </source>
</reference>
<dbReference type="PANTHER" id="PTHR43744">
    <property type="entry name" value="ABC TRANSPORTER PERMEASE PROTEIN MG189-RELATED-RELATED"/>
    <property type="match status" value="1"/>
</dbReference>
<feature type="transmembrane region" description="Helical" evidence="7">
    <location>
        <begin position="107"/>
        <end position="127"/>
    </location>
</feature>
<keyword evidence="4 7" id="KW-0812">Transmembrane</keyword>
<dbReference type="InterPro" id="IPR000515">
    <property type="entry name" value="MetI-like"/>
</dbReference>
<evidence type="ECO:0000313" key="9">
    <source>
        <dbReference type="EMBL" id="OAS17831.1"/>
    </source>
</evidence>
<accession>A0A198A9T8</accession>
<dbReference type="Gene3D" id="1.10.3720.10">
    <property type="entry name" value="MetI-like"/>
    <property type="match status" value="1"/>
</dbReference>
<dbReference type="RefSeq" id="WP_068664797.1">
    <property type="nucleotide sequence ID" value="NZ_LYPB01000069.1"/>
</dbReference>
<dbReference type="GO" id="GO:0055085">
    <property type="term" value="P:transmembrane transport"/>
    <property type="evidence" value="ECO:0007669"/>
    <property type="project" value="InterPro"/>
</dbReference>
<gene>
    <name evidence="9" type="ORF">A8708_27810</name>
</gene>
<dbReference type="AlphaFoldDB" id="A0A198A9T8"/>
<comment type="similarity">
    <text evidence="7">Belongs to the binding-protein-dependent transport system permease family.</text>
</comment>
<evidence type="ECO:0000256" key="6">
    <source>
        <dbReference type="ARBA" id="ARBA00023136"/>
    </source>
</evidence>
<feature type="domain" description="ABC transmembrane type-1" evidence="8">
    <location>
        <begin position="72"/>
        <end position="281"/>
    </location>
</feature>
<evidence type="ECO:0000259" key="8">
    <source>
        <dbReference type="PROSITE" id="PS50928"/>
    </source>
</evidence>
<dbReference type="GO" id="GO:0005886">
    <property type="term" value="C:plasma membrane"/>
    <property type="evidence" value="ECO:0007669"/>
    <property type="project" value="UniProtKB-SubCell"/>
</dbReference>
<evidence type="ECO:0000256" key="5">
    <source>
        <dbReference type="ARBA" id="ARBA00022989"/>
    </source>
</evidence>
<comment type="caution">
    <text evidence="9">The sequence shown here is derived from an EMBL/GenBank/DDBJ whole genome shotgun (WGS) entry which is preliminary data.</text>
</comment>
<feature type="transmembrane region" description="Helical" evidence="7">
    <location>
        <begin position="71"/>
        <end position="95"/>
    </location>
</feature>
<dbReference type="Proteomes" id="UP000078454">
    <property type="component" value="Unassembled WGS sequence"/>
</dbReference>
<dbReference type="OrthoDB" id="9810086at2"/>